<dbReference type="SMART" id="SM00797">
    <property type="entry name" value="AHS2"/>
    <property type="match status" value="1"/>
</dbReference>
<feature type="region of interest" description="Disordered" evidence="4">
    <location>
        <begin position="1"/>
        <end position="27"/>
    </location>
</feature>
<dbReference type="Proteomes" id="UP001206128">
    <property type="component" value="Unassembled WGS sequence"/>
</dbReference>
<dbReference type="GO" id="GO:0016787">
    <property type="term" value="F:hydrolase activity"/>
    <property type="evidence" value="ECO:0007669"/>
    <property type="project" value="UniProtKB-KW"/>
</dbReference>
<sequence>MPGPADSTAHPAGPAHPEGTAPAGPVPASAAASACAAAPACDAPQRGLRVLATGMLAVLQDLGRPGQASLGVGHGGAADRGALALANRLVGNPVAAAGIEVTFGGLGVRAIGHLVVAVTGAPCPLRTTAPDGRARARAVNAVFHLRPGEELWLDPPASGLRSYLAVRGGITVPPVLGSRSTDTLANIGPDRLSAGAVLPVGVAANPLPAIDFAPVPGPGGDEVWLRVLFGPRDDWFTAEAREHLVTEPYLVTSEMDRVGMRLSGPALARARTGELPSEGMVRGALQVPPSGQPTLFLADHPLTGGYPVIAVVVDADIDRAAQARPGQRIRFRAASSPGASRPAGG</sequence>
<dbReference type="EMBL" id="JAMTCK010000006">
    <property type="protein sequence ID" value="MCP2166242.1"/>
    <property type="molecule type" value="Genomic_DNA"/>
</dbReference>
<dbReference type="InterPro" id="IPR052708">
    <property type="entry name" value="PxpC"/>
</dbReference>
<dbReference type="NCBIfam" id="TIGR00724">
    <property type="entry name" value="urea_amlyse_rel"/>
    <property type="match status" value="1"/>
</dbReference>
<dbReference type="Gene3D" id="2.40.100.10">
    <property type="entry name" value="Cyclophilin-like"/>
    <property type="match status" value="1"/>
</dbReference>
<keyword evidence="1" id="KW-0547">Nucleotide-binding</keyword>
<evidence type="ECO:0000313" key="6">
    <source>
        <dbReference type="EMBL" id="MCP2166242.1"/>
    </source>
</evidence>
<keyword evidence="7" id="KW-1185">Reference proteome</keyword>
<dbReference type="GO" id="GO:0005524">
    <property type="term" value="F:ATP binding"/>
    <property type="evidence" value="ECO:0007669"/>
    <property type="project" value="UniProtKB-KW"/>
</dbReference>
<dbReference type="InterPro" id="IPR003778">
    <property type="entry name" value="CT_A_B"/>
</dbReference>
<proteinExistence type="predicted"/>
<organism evidence="6 7">
    <name type="scientific">Goodfellowiella coeruleoviolacea</name>
    <dbReference type="NCBI Taxonomy" id="334858"/>
    <lineage>
        <taxon>Bacteria</taxon>
        <taxon>Bacillati</taxon>
        <taxon>Actinomycetota</taxon>
        <taxon>Actinomycetes</taxon>
        <taxon>Pseudonocardiales</taxon>
        <taxon>Pseudonocardiaceae</taxon>
        <taxon>Goodfellowiella</taxon>
    </lineage>
</organism>
<dbReference type="InterPro" id="IPR029000">
    <property type="entry name" value="Cyclophilin-like_dom_sf"/>
</dbReference>
<accession>A0AAE3GF67</accession>
<feature type="domain" description="Carboxyltransferase" evidence="5">
    <location>
        <begin position="69"/>
        <end position="344"/>
    </location>
</feature>
<dbReference type="AlphaFoldDB" id="A0AAE3GF67"/>
<name>A0AAE3GF67_9PSEU</name>
<evidence type="ECO:0000256" key="2">
    <source>
        <dbReference type="ARBA" id="ARBA00022801"/>
    </source>
</evidence>
<reference evidence="6" key="1">
    <citation type="submission" date="2022-06" db="EMBL/GenBank/DDBJ databases">
        <title>Genomic Encyclopedia of Archaeal and Bacterial Type Strains, Phase II (KMG-II): from individual species to whole genera.</title>
        <authorList>
            <person name="Goeker M."/>
        </authorList>
    </citation>
    <scope>NUCLEOTIDE SEQUENCE</scope>
    <source>
        <strain evidence="6">DSM 43935</strain>
    </source>
</reference>
<evidence type="ECO:0000313" key="7">
    <source>
        <dbReference type="Proteomes" id="UP001206128"/>
    </source>
</evidence>
<dbReference type="Pfam" id="PF02626">
    <property type="entry name" value="CT_A_B"/>
    <property type="match status" value="1"/>
</dbReference>
<evidence type="ECO:0000256" key="3">
    <source>
        <dbReference type="ARBA" id="ARBA00022840"/>
    </source>
</evidence>
<dbReference type="PANTHER" id="PTHR43309">
    <property type="entry name" value="5-OXOPROLINASE SUBUNIT C"/>
    <property type="match status" value="1"/>
</dbReference>
<dbReference type="PANTHER" id="PTHR43309:SF3">
    <property type="entry name" value="5-OXOPROLINASE SUBUNIT C"/>
    <property type="match status" value="1"/>
</dbReference>
<evidence type="ECO:0000256" key="1">
    <source>
        <dbReference type="ARBA" id="ARBA00022741"/>
    </source>
</evidence>
<evidence type="ECO:0000256" key="4">
    <source>
        <dbReference type="SAM" id="MobiDB-lite"/>
    </source>
</evidence>
<gene>
    <name evidence="6" type="ORF">LX83_003101</name>
</gene>
<dbReference type="SUPFAM" id="SSF50891">
    <property type="entry name" value="Cyclophilin-like"/>
    <property type="match status" value="1"/>
</dbReference>
<evidence type="ECO:0000259" key="5">
    <source>
        <dbReference type="SMART" id="SM00797"/>
    </source>
</evidence>
<protein>
    <submittedName>
        <fullName evidence="6">Biotin-dependent carboxylase uncharacterized domain-containing protein</fullName>
    </submittedName>
</protein>
<keyword evidence="3" id="KW-0067">ATP-binding</keyword>
<keyword evidence="2" id="KW-0378">Hydrolase</keyword>
<comment type="caution">
    <text evidence="6">The sequence shown here is derived from an EMBL/GenBank/DDBJ whole genome shotgun (WGS) entry which is preliminary data.</text>
</comment>
<dbReference type="RefSeq" id="WP_301328252.1">
    <property type="nucleotide sequence ID" value="NZ_JAMTCK010000006.1"/>
</dbReference>